<protein>
    <recommendedName>
        <fullName evidence="9">Histidinol-phosphate aminotransferase</fullName>
        <ecNumber evidence="9">2.6.1.9</ecNumber>
    </recommendedName>
    <alternativeName>
        <fullName evidence="9">Imidazole acetol-phosphate transaminase</fullName>
    </alternativeName>
</protein>
<evidence type="ECO:0000259" key="10">
    <source>
        <dbReference type="Pfam" id="PF00155"/>
    </source>
</evidence>
<dbReference type="InterPro" id="IPR015424">
    <property type="entry name" value="PyrdxlP-dep_Trfase"/>
</dbReference>
<comment type="subunit">
    <text evidence="4 9">Homodimer.</text>
</comment>
<dbReference type="InterPro" id="IPR004839">
    <property type="entry name" value="Aminotransferase_I/II_large"/>
</dbReference>
<dbReference type="RefSeq" id="WP_106702564.1">
    <property type="nucleotide sequence ID" value="NZ_CP027666.1"/>
</dbReference>
<name>A0A2S0MDR4_9BURK</name>
<dbReference type="PROSITE" id="PS00599">
    <property type="entry name" value="AA_TRANSFER_CLASS_2"/>
    <property type="match status" value="1"/>
</dbReference>
<dbReference type="InterPro" id="IPR050106">
    <property type="entry name" value="HistidinolP_aminotransfase"/>
</dbReference>
<accession>A0A2S0MDR4</accession>
<organism evidence="11 12">
    <name type="scientific">Ottowia oryzae</name>
    <dbReference type="NCBI Taxonomy" id="2109914"/>
    <lineage>
        <taxon>Bacteria</taxon>
        <taxon>Pseudomonadati</taxon>
        <taxon>Pseudomonadota</taxon>
        <taxon>Betaproteobacteria</taxon>
        <taxon>Burkholderiales</taxon>
        <taxon>Comamonadaceae</taxon>
        <taxon>Ottowia</taxon>
    </lineage>
</organism>
<dbReference type="Gene3D" id="3.40.640.10">
    <property type="entry name" value="Type I PLP-dependent aspartate aminotransferase-like (Major domain)"/>
    <property type="match status" value="1"/>
</dbReference>
<dbReference type="AlphaFoldDB" id="A0A2S0MDR4"/>
<dbReference type="SUPFAM" id="SSF53383">
    <property type="entry name" value="PLP-dependent transferases"/>
    <property type="match status" value="1"/>
</dbReference>
<keyword evidence="12" id="KW-1185">Reference proteome</keyword>
<dbReference type="Pfam" id="PF00155">
    <property type="entry name" value="Aminotran_1_2"/>
    <property type="match status" value="1"/>
</dbReference>
<dbReference type="UniPathway" id="UPA00031">
    <property type="reaction ID" value="UER00012"/>
</dbReference>
<feature type="modified residue" description="N6-(pyridoxal phosphate)lysine" evidence="9">
    <location>
        <position position="212"/>
    </location>
</feature>
<evidence type="ECO:0000256" key="1">
    <source>
        <dbReference type="ARBA" id="ARBA00001933"/>
    </source>
</evidence>
<dbReference type="InterPro" id="IPR015421">
    <property type="entry name" value="PyrdxlP-dep_Trfase_major"/>
</dbReference>
<comment type="cofactor">
    <cofactor evidence="1 9">
        <name>pyridoxal 5'-phosphate</name>
        <dbReference type="ChEBI" id="CHEBI:597326"/>
    </cofactor>
</comment>
<evidence type="ECO:0000256" key="4">
    <source>
        <dbReference type="ARBA" id="ARBA00011738"/>
    </source>
</evidence>
<dbReference type="InterPro" id="IPR001917">
    <property type="entry name" value="Aminotrans_II_pyridoxalP_BS"/>
</dbReference>
<evidence type="ECO:0000256" key="7">
    <source>
        <dbReference type="ARBA" id="ARBA00022898"/>
    </source>
</evidence>
<dbReference type="Gene3D" id="3.90.1150.10">
    <property type="entry name" value="Aspartate Aminotransferase, domain 1"/>
    <property type="match status" value="1"/>
</dbReference>
<sequence>MTQQRFWSPQIRQLSAYTPGEQPQQDDWIKLNTNESPYPPSALALQRMAEQCDARLRLYPDPRSTTLRDAIAAQFALQPQQVFVGNGSDEVLAIAFMALLRHGQPVLVPDVSYSFYPVYCALYGIECQAVPLDGDLHVQVTDYAQPNGGIVLPNPNAPTGLALPLSEVRQLLAGNPDSVVLLDEAYVDFGAESAASLVNEFPQLLVVQTLSKSRALAGLRVGFALGHPDLIEALNTVKDSFNSYPLDRVAQAGAQAALEDRAHFDAITQRIVASRAWLAAELQALGFSGPVSSSNFLFVTHPRRDAAQLQQALRERKILVRHFKQARIANYLRITVGSQPECEALVRALQDILGQPGQSPSHSSTP</sequence>
<dbReference type="GO" id="GO:0000105">
    <property type="term" value="P:L-histidine biosynthetic process"/>
    <property type="evidence" value="ECO:0007669"/>
    <property type="project" value="UniProtKB-UniRule"/>
</dbReference>
<evidence type="ECO:0000256" key="9">
    <source>
        <dbReference type="HAMAP-Rule" id="MF_01023"/>
    </source>
</evidence>
<keyword evidence="9" id="KW-0028">Amino-acid biosynthesis</keyword>
<dbReference type="GO" id="GO:0030170">
    <property type="term" value="F:pyridoxal phosphate binding"/>
    <property type="evidence" value="ECO:0007669"/>
    <property type="project" value="InterPro"/>
</dbReference>
<comment type="similarity">
    <text evidence="3 9">Belongs to the class-II pyridoxal-phosphate-dependent aminotransferase family. Histidinol-phosphate aminotransferase subfamily.</text>
</comment>
<gene>
    <name evidence="9" type="primary">hisC</name>
    <name evidence="11" type="ORF">C6570_06890</name>
</gene>
<dbReference type="PANTHER" id="PTHR43643">
    <property type="entry name" value="HISTIDINOL-PHOSPHATE AMINOTRANSFERASE 2"/>
    <property type="match status" value="1"/>
</dbReference>
<feature type="domain" description="Aminotransferase class I/classII large" evidence="10">
    <location>
        <begin position="27"/>
        <end position="349"/>
    </location>
</feature>
<dbReference type="OrthoDB" id="9809616at2"/>
<keyword evidence="5 9" id="KW-0032">Aminotransferase</keyword>
<dbReference type="Proteomes" id="UP000239709">
    <property type="component" value="Chromosome"/>
</dbReference>
<keyword evidence="9" id="KW-0368">Histidine biosynthesis</keyword>
<proteinExistence type="inferred from homology"/>
<evidence type="ECO:0000313" key="12">
    <source>
        <dbReference type="Proteomes" id="UP000239709"/>
    </source>
</evidence>
<keyword evidence="7 9" id="KW-0663">Pyridoxal phosphate</keyword>
<evidence type="ECO:0000256" key="8">
    <source>
        <dbReference type="ARBA" id="ARBA00047481"/>
    </source>
</evidence>
<dbReference type="GO" id="GO:0004400">
    <property type="term" value="F:histidinol-phosphate transaminase activity"/>
    <property type="evidence" value="ECO:0007669"/>
    <property type="project" value="UniProtKB-UniRule"/>
</dbReference>
<evidence type="ECO:0000256" key="2">
    <source>
        <dbReference type="ARBA" id="ARBA00005011"/>
    </source>
</evidence>
<dbReference type="CDD" id="cd00609">
    <property type="entry name" value="AAT_like"/>
    <property type="match status" value="1"/>
</dbReference>
<dbReference type="EC" id="2.6.1.9" evidence="9"/>
<evidence type="ECO:0000256" key="5">
    <source>
        <dbReference type="ARBA" id="ARBA00022576"/>
    </source>
</evidence>
<dbReference type="KEGG" id="otk:C6570_06890"/>
<evidence type="ECO:0000256" key="3">
    <source>
        <dbReference type="ARBA" id="ARBA00007970"/>
    </source>
</evidence>
<dbReference type="PANTHER" id="PTHR43643:SF3">
    <property type="entry name" value="HISTIDINOL-PHOSPHATE AMINOTRANSFERASE"/>
    <property type="match status" value="1"/>
</dbReference>
<dbReference type="NCBIfam" id="TIGR01141">
    <property type="entry name" value="hisC"/>
    <property type="match status" value="1"/>
</dbReference>
<dbReference type="HAMAP" id="MF_01023">
    <property type="entry name" value="HisC_aminotrans_2"/>
    <property type="match status" value="1"/>
</dbReference>
<dbReference type="EMBL" id="CP027666">
    <property type="protein sequence ID" value="AVO34008.1"/>
    <property type="molecule type" value="Genomic_DNA"/>
</dbReference>
<reference evidence="11 12" key="1">
    <citation type="submission" date="2018-03" db="EMBL/GenBank/DDBJ databases">
        <title>Genome sequencing of Ottowia sp.</title>
        <authorList>
            <person name="Kim S.-J."/>
            <person name="Heo J."/>
            <person name="Kwon S.-W."/>
        </authorList>
    </citation>
    <scope>NUCLEOTIDE SEQUENCE [LARGE SCALE GENOMIC DNA]</scope>
    <source>
        <strain evidence="11 12">KADR8-3</strain>
    </source>
</reference>
<comment type="pathway">
    <text evidence="2 9">Amino-acid biosynthesis; L-histidine biosynthesis; L-histidine from 5-phospho-alpha-D-ribose 1-diphosphate: step 7/9.</text>
</comment>
<evidence type="ECO:0000313" key="11">
    <source>
        <dbReference type="EMBL" id="AVO34008.1"/>
    </source>
</evidence>
<dbReference type="InterPro" id="IPR015422">
    <property type="entry name" value="PyrdxlP-dep_Trfase_small"/>
</dbReference>
<dbReference type="InterPro" id="IPR005861">
    <property type="entry name" value="HisP_aminotrans"/>
</dbReference>
<comment type="catalytic activity">
    <reaction evidence="8 9">
        <text>L-histidinol phosphate + 2-oxoglutarate = 3-(imidazol-4-yl)-2-oxopropyl phosphate + L-glutamate</text>
        <dbReference type="Rhea" id="RHEA:23744"/>
        <dbReference type="ChEBI" id="CHEBI:16810"/>
        <dbReference type="ChEBI" id="CHEBI:29985"/>
        <dbReference type="ChEBI" id="CHEBI:57766"/>
        <dbReference type="ChEBI" id="CHEBI:57980"/>
        <dbReference type="EC" id="2.6.1.9"/>
    </reaction>
</comment>
<evidence type="ECO:0000256" key="6">
    <source>
        <dbReference type="ARBA" id="ARBA00022679"/>
    </source>
</evidence>
<keyword evidence="6 9" id="KW-0808">Transferase</keyword>